<accession>X1UF05</accession>
<protein>
    <submittedName>
        <fullName evidence="1">Uncharacterized protein</fullName>
    </submittedName>
</protein>
<sequence length="45" mass="5022">IVPSQSARNISITLPTEMGMGGKLKIYPPIFKKGIKRSSWIGYTR</sequence>
<feature type="non-terminal residue" evidence="1">
    <location>
        <position position="1"/>
    </location>
</feature>
<gene>
    <name evidence="1" type="ORF">S12H4_30197</name>
</gene>
<dbReference type="EMBL" id="BARW01017491">
    <property type="protein sequence ID" value="GAJ02147.1"/>
    <property type="molecule type" value="Genomic_DNA"/>
</dbReference>
<comment type="caution">
    <text evidence="1">The sequence shown here is derived from an EMBL/GenBank/DDBJ whole genome shotgun (WGS) entry which is preliminary data.</text>
</comment>
<name>X1UF05_9ZZZZ</name>
<reference evidence="1" key="1">
    <citation type="journal article" date="2014" name="Front. Microbiol.">
        <title>High frequency of phylogenetically diverse reductive dehalogenase-homologous genes in deep subseafloor sedimentary metagenomes.</title>
        <authorList>
            <person name="Kawai M."/>
            <person name="Futagami T."/>
            <person name="Toyoda A."/>
            <person name="Takaki Y."/>
            <person name="Nishi S."/>
            <person name="Hori S."/>
            <person name="Arai W."/>
            <person name="Tsubouchi T."/>
            <person name="Morono Y."/>
            <person name="Uchiyama I."/>
            <person name="Ito T."/>
            <person name="Fujiyama A."/>
            <person name="Inagaki F."/>
            <person name="Takami H."/>
        </authorList>
    </citation>
    <scope>NUCLEOTIDE SEQUENCE</scope>
    <source>
        <strain evidence="1">Expedition CK06-06</strain>
    </source>
</reference>
<dbReference type="AlphaFoldDB" id="X1UF05"/>
<proteinExistence type="predicted"/>
<organism evidence="1">
    <name type="scientific">marine sediment metagenome</name>
    <dbReference type="NCBI Taxonomy" id="412755"/>
    <lineage>
        <taxon>unclassified sequences</taxon>
        <taxon>metagenomes</taxon>
        <taxon>ecological metagenomes</taxon>
    </lineage>
</organism>
<evidence type="ECO:0000313" key="1">
    <source>
        <dbReference type="EMBL" id="GAJ02147.1"/>
    </source>
</evidence>